<dbReference type="GO" id="GO:0004375">
    <property type="term" value="F:glycine dehydrogenase (decarboxylating) activity"/>
    <property type="evidence" value="ECO:0007669"/>
    <property type="project" value="InterPro"/>
</dbReference>
<dbReference type="InterPro" id="IPR015421">
    <property type="entry name" value="PyrdxlP-dep_Trfase_major"/>
</dbReference>
<dbReference type="InterPro" id="IPR020581">
    <property type="entry name" value="GDC_P"/>
</dbReference>
<dbReference type="PANTHER" id="PTHR11773">
    <property type="entry name" value="GLYCINE DEHYDROGENASE, DECARBOXYLATING"/>
    <property type="match status" value="1"/>
</dbReference>
<dbReference type="OrthoDB" id="6537869at2759"/>
<dbReference type="GO" id="GO:0005960">
    <property type="term" value="C:glycine cleavage complex"/>
    <property type="evidence" value="ECO:0007669"/>
    <property type="project" value="TreeGrafter"/>
</dbReference>
<keyword evidence="4" id="KW-1185">Reference proteome</keyword>
<dbReference type="Pfam" id="PF02347">
    <property type="entry name" value="GDC-P"/>
    <property type="match status" value="1"/>
</dbReference>
<organism evidence="3 4">
    <name type="scientific">Erysiphe neolycopersici</name>
    <dbReference type="NCBI Taxonomy" id="212602"/>
    <lineage>
        <taxon>Eukaryota</taxon>
        <taxon>Fungi</taxon>
        <taxon>Dikarya</taxon>
        <taxon>Ascomycota</taxon>
        <taxon>Pezizomycotina</taxon>
        <taxon>Leotiomycetes</taxon>
        <taxon>Erysiphales</taxon>
        <taxon>Erysiphaceae</taxon>
        <taxon>Erysiphe</taxon>
    </lineage>
</organism>
<dbReference type="PANTHER" id="PTHR11773:SF1">
    <property type="entry name" value="GLYCINE DEHYDROGENASE (DECARBOXYLATING), MITOCHONDRIAL"/>
    <property type="match status" value="1"/>
</dbReference>
<dbReference type="Gene3D" id="3.40.640.10">
    <property type="entry name" value="Type I PLP-dependent aspartate aminotransferase-like (Major domain)"/>
    <property type="match status" value="1"/>
</dbReference>
<reference evidence="3 4" key="1">
    <citation type="journal article" date="2018" name="BMC Genomics">
        <title>Comparative genome analyses reveal sequence features reflecting distinct modes of host-adaptation between dicot and monocot powdery mildew.</title>
        <authorList>
            <person name="Wu Y."/>
            <person name="Ma X."/>
            <person name="Pan Z."/>
            <person name="Kale S.D."/>
            <person name="Song Y."/>
            <person name="King H."/>
            <person name="Zhang Q."/>
            <person name="Presley C."/>
            <person name="Deng X."/>
            <person name="Wei C.I."/>
            <person name="Xiao S."/>
        </authorList>
    </citation>
    <scope>NUCLEOTIDE SEQUENCE [LARGE SCALE GENOMIC DNA]</scope>
    <source>
        <strain evidence="3">UMSG2</strain>
    </source>
</reference>
<evidence type="ECO:0000313" key="4">
    <source>
        <dbReference type="Proteomes" id="UP000286134"/>
    </source>
</evidence>
<sequence length="202" mass="22942">MKSINVKFLDRLGVKALRPSFQTREQHIHREKATGSLCTAQALLANMSAFYAIYHGPNGLRDTAQKVIIEARVLEGLRTFGFETGTRGLDENKRLFIKVPGKARKVLEIASSIHNINLSLFDEDRVGVTIDETTKATDIEDILSVFNNYLDKKLTHNIKVDFLLENINKSKSLKIRSKHKRVISILSHPVFNAYHSETELLR</sequence>
<dbReference type="InterPro" id="IPR015424">
    <property type="entry name" value="PyrdxlP-dep_Trfase"/>
</dbReference>
<dbReference type="GO" id="GO:0005739">
    <property type="term" value="C:mitochondrion"/>
    <property type="evidence" value="ECO:0007669"/>
    <property type="project" value="TreeGrafter"/>
</dbReference>
<dbReference type="Proteomes" id="UP000286134">
    <property type="component" value="Unassembled WGS sequence"/>
</dbReference>
<dbReference type="GO" id="GO:0016594">
    <property type="term" value="F:glycine binding"/>
    <property type="evidence" value="ECO:0007669"/>
    <property type="project" value="TreeGrafter"/>
</dbReference>
<name>A0A420HK73_9PEZI</name>
<comment type="caution">
    <text evidence="3">The sequence shown here is derived from an EMBL/GenBank/DDBJ whole genome shotgun (WGS) entry which is preliminary data.</text>
</comment>
<dbReference type="EMBL" id="MCFK01007165">
    <property type="protein sequence ID" value="RKF57838.1"/>
    <property type="molecule type" value="Genomic_DNA"/>
</dbReference>
<keyword evidence="1" id="KW-0560">Oxidoreductase</keyword>
<evidence type="ECO:0000313" key="3">
    <source>
        <dbReference type="EMBL" id="RKF57838.1"/>
    </source>
</evidence>
<dbReference type="GO" id="GO:0030170">
    <property type="term" value="F:pyridoxal phosphate binding"/>
    <property type="evidence" value="ECO:0007669"/>
    <property type="project" value="TreeGrafter"/>
</dbReference>
<evidence type="ECO:0000259" key="2">
    <source>
        <dbReference type="Pfam" id="PF02347"/>
    </source>
</evidence>
<accession>A0A420HK73</accession>
<dbReference type="AlphaFoldDB" id="A0A420HK73"/>
<gene>
    <name evidence="3" type="ORF">OnM2_071051</name>
</gene>
<dbReference type="SUPFAM" id="SSF53383">
    <property type="entry name" value="PLP-dependent transferases"/>
    <property type="match status" value="1"/>
</dbReference>
<evidence type="ECO:0000256" key="1">
    <source>
        <dbReference type="ARBA" id="ARBA00023002"/>
    </source>
</evidence>
<dbReference type="STRING" id="212602.A0A420HK73"/>
<protein>
    <submittedName>
        <fullName evidence="3">Glycine dehydrogenase</fullName>
    </submittedName>
</protein>
<dbReference type="InterPro" id="IPR049315">
    <property type="entry name" value="GDC-P_N"/>
</dbReference>
<dbReference type="GO" id="GO:0019464">
    <property type="term" value="P:glycine decarboxylation via glycine cleavage system"/>
    <property type="evidence" value="ECO:0007669"/>
    <property type="project" value="TreeGrafter"/>
</dbReference>
<feature type="domain" description="Glycine cleavage system P-protein N-terminal" evidence="2">
    <location>
        <begin position="10"/>
        <end position="146"/>
    </location>
</feature>
<proteinExistence type="predicted"/>